<feature type="transmembrane region" description="Helical" evidence="1">
    <location>
        <begin position="109"/>
        <end position="125"/>
    </location>
</feature>
<feature type="transmembrane region" description="Helical" evidence="1">
    <location>
        <begin position="162"/>
        <end position="185"/>
    </location>
</feature>
<feature type="transmembrane region" description="Helical" evidence="1">
    <location>
        <begin position="197"/>
        <end position="221"/>
    </location>
</feature>
<keyword evidence="3" id="KW-1185">Reference proteome</keyword>
<dbReference type="RefSeq" id="WP_087861350.1">
    <property type="nucleotide sequence ID" value="NZ_LT859958.1"/>
</dbReference>
<evidence type="ECO:0000313" key="2">
    <source>
        <dbReference type="EMBL" id="SMX53412.1"/>
    </source>
</evidence>
<feature type="transmembrane region" description="Helical" evidence="1">
    <location>
        <begin position="367"/>
        <end position="386"/>
    </location>
</feature>
<keyword evidence="1" id="KW-1133">Transmembrane helix</keyword>
<keyword evidence="1" id="KW-0812">Transmembrane</keyword>
<feature type="transmembrane region" description="Helical" evidence="1">
    <location>
        <begin position="262"/>
        <end position="281"/>
    </location>
</feature>
<evidence type="ECO:0000313" key="3">
    <source>
        <dbReference type="Proteomes" id="UP000195514"/>
    </source>
</evidence>
<feature type="transmembrane region" description="Helical" evidence="1">
    <location>
        <begin position="406"/>
        <end position="427"/>
    </location>
</feature>
<dbReference type="EMBL" id="LT859958">
    <property type="protein sequence ID" value="SMX53412.1"/>
    <property type="molecule type" value="Genomic_DNA"/>
</dbReference>
<reference evidence="3" key="1">
    <citation type="submission" date="2017-05" db="EMBL/GenBank/DDBJ databases">
        <authorList>
            <person name="Kirkegaard R."/>
            <person name="Mcilroy J S."/>
        </authorList>
    </citation>
    <scope>NUCLEOTIDE SEQUENCE [LARGE SCALE GENOMIC DNA]</scope>
</reference>
<feature type="transmembrane region" description="Helical" evidence="1">
    <location>
        <begin position="313"/>
        <end position="331"/>
    </location>
</feature>
<keyword evidence="1" id="KW-0472">Membrane</keyword>
<feature type="transmembrane region" description="Helical" evidence="1">
    <location>
        <begin position="433"/>
        <end position="451"/>
    </location>
</feature>
<feature type="transmembrane region" description="Helical" evidence="1">
    <location>
        <begin position="30"/>
        <end position="50"/>
    </location>
</feature>
<feature type="transmembrane region" description="Helical" evidence="1">
    <location>
        <begin position="338"/>
        <end position="361"/>
    </location>
</feature>
<accession>A0A1Y6K147</accession>
<feature type="transmembrane region" description="Helical" evidence="1">
    <location>
        <begin position="80"/>
        <end position="97"/>
    </location>
</feature>
<name>A0A1Y6K147_9CHLR</name>
<dbReference type="Proteomes" id="UP000195514">
    <property type="component" value="Chromosome I"/>
</dbReference>
<dbReference type="AlphaFoldDB" id="A0A1Y6K147"/>
<feature type="transmembrane region" description="Helical" evidence="1">
    <location>
        <begin position="131"/>
        <end position="150"/>
    </location>
</feature>
<gene>
    <name evidence="2" type="ORF">CFX1CAM_0346</name>
</gene>
<organism evidence="2 3">
    <name type="scientific">Candidatus Brevifilum fermentans</name>
    <dbReference type="NCBI Taxonomy" id="1986204"/>
    <lineage>
        <taxon>Bacteria</taxon>
        <taxon>Bacillati</taxon>
        <taxon>Chloroflexota</taxon>
        <taxon>Anaerolineae</taxon>
        <taxon>Anaerolineales</taxon>
        <taxon>Anaerolineaceae</taxon>
        <taxon>Candidatus Brevifilum</taxon>
    </lineage>
</organism>
<sequence length="538" mass="58956">MLILLPIGLLLLGSVAILIIDLIRPRFGTSWLIAVVSGVSAWLVILFSRLRLPTTLDLLSWNNPAHHLTGHFSLLLDYQSWPYVLAMMTILLALLLTDAARTRFDSSPRAWVVSLAITALGLFAIQSGTSLTMMMAWVVVDLVELFNLLLLQETTQFNRRIIIAYGVRTASILLLYLGTMLGWAANGDFSFAQVPSSAGFVFLLAAGLRLGVIPLNLPFLVEPVLRRGAGNTLRLAPVAASLTLLAHLPGEILMPGSSRLKTVLMALLALAALYAAARWVAAKDEIAGRPYWIVAWASFTTVSVLNGAPQSGIPWGMALILSGSLLFLYYPRIQRINFLLLLGLWGMLGLPFSPAASGWAGLLGDGFTLWTFLLLVAHGLMILGFLEHALKPGSEIGALESWARLVFPLGLILIIQVSIVLGLFAWPGVLTPGLWWMALISNAMILAALILSRRFGVSPPHFQLPISSRAKKVTDWFFPRLEPVFRFEWVYRVTWKILGFFSRVRQLMSSIFEGEGGILWTVLLLVLLISLLTGGGVN</sequence>
<proteinExistence type="predicted"/>
<evidence type="ECO:0008006" key="4">
    <source>
        <dbReference type="Google" id="ProtNLM"/>
    </source>
</evidence>
<feature type="transmembrane region" description="Helical" evidence="1">
    <location>
        <begin position="6"/>
        <end position="23"/>
    </location>
</feature>
<dbReference type="KEGG" id="abat:CFX1CAM_0346"/>
<evidence type="ECO:0000256" key="1">
    <source>
        <dbReference type="SAM" id="Phobius"/>
    </source>
</evidence>
<feature type="transmembrane region" description="Helical" evidence="1">
    <location>
        <begin position="517"/>
        <end position="537"/>
    </location>
</feature>
<dbReference type="OrthoDB" id="157824at2"/>
<protein>
    <recommendedName>
        <fullName evidence="4">NADH:quinone oxidoreductase/Mrp antiporter membrane subunit domain-containing protein</fullName>
    </recommendedName>
</protein>